<keyword evidence="7 9" id="KW-0413">Isomerase</keyword>
<protein>
    <recommendedName>
        <fullName evidence="10">Peptidyl-prolyl cis-trans isomerase</fullName>
        <ecNumber evidence="10">5.2.1.8</ecNumber>
    </recommendedName>
</protein>
<dbReference type="PANTHER" id="PTHR47861:SF3">
    <property type="entry name" value="FKBP-TYPE PEPTIDYL-PROLYL CIS-TRANS ISOMERASE SLYD"/>
    <property type="match status" value="1"/>
</dbReference>
<dbReference type="Pfam" id="PF00254">
    <property type="entry name" value="FKBP_C"/>
    <property type="match status" value="1"/>
</dbReference>
<keyword evidence="6" id="KW-0143">Chaperone</keyword>
<dbReference type="Gene3D" id="3.10.50.40">
    <property type="match status" value="1"/>
</dbReference>
<keyword evidence="5 9" id="KW-0697">Rotamase</keyword>
<gene>
    <name evidence="12" type="ORF">ICT70_07675</name>
</gene>
<evidence type="ECO:0000256" key="6">
    <source>
        <dbReference type="ARBA" id="ARBA00023186"/>
    </source>
</evidence>
<comment type="similarity">
    <text evidence="3 10">Belongs to the FKBP-type PPIase family.</text>
</comment>
<dbReference type="RefSeq" id="WP_191155174.1">
    <property type="nucleotide sequence ID" value="NZ_JACWUN010000007.1"/>
</dbReference>
<organism evidence="12 13">
    <name type="scientific">Pelovirga terrestris</name>
    <dbReference type="NCBI Taxonomy" id="2771352"/>
    <lineage>
        <taxon>Bacteria</taxon>
        <taxon>Pseudomonadati</taxon>
        <taxon>Thermodesulfobacteriota</taxon>
        <taxon>Desulfuromonadia</taxon>
        <taxon>Geobacterales</taxon>
        <taxon>Geobacteraceae</taxon>
        <taxon>Pelovirga</taxon>
    </lineage>
</organism>
<dbReference type="GO" id="GO:0003755">
    <property type="term" value="F:peptidyl-prolyl cis-trans isomerase activity"/>
    <property type="evidence" value="ECO:0007669"/>
    <property type="project" value="UniProtKB-UniRule"/>
</dbReference>
<dbReference type="SUPFAM" id="SSF54534">
    <property type="entry name" value="FKBP-like"/>
    <property type="match status" value="1"/>
</dbReference>
<dbReference type="PROSITE" id="PS50059">
    <property type="entry name" value="FKBP_PPIASE"/>
    <property type="match status" value="1"/>
</dbReference>
<accession>A0A8J6QX54</accession>
<evidence type="ECO:0000256" key="5">
    <source>
        <dbReference type="ARBA" id="ARBA00023110"/>
    </source>
</evidence>
<keyword evidence="13" id="KW-1185">Reference proteome</keyword>
<comment type="subcellular location">
    <subcellularLocation>
        <location evidence="2">Cytoplasm</location>
    </subcellularLocation>
</comment>
<comment type="catalytic activity">
    <reaction evidence="1 9 10">
        <text>[protein]-peptidylproline (omega=180) = [protein]-peptidylproline (omega=0)</text>
        <dbReference type="Rhea" id="RHEA:16237"/>
        <dbReference type="Rhea" id="RHEA-COMP:10747"/>
        <dbReference type="Rhea" id="RHEA-COMP:10748"/>
        <dbReference type="ChEBI" id="CHEBI:83833"/>
        <dbReference type="ChEBI" id="CHEBI:83834"/>
        <dbReference type="EC" id="5.2.1.8"/>
    </reaction>
</comment>
<evidence type="ECO:0000256" key="8">
    <source>
        <dbReference type="ARBA" id="ARBA00037071"/>
    </source>
</evidence>
<dbReference type="Proteomes" id="UP000632828">
    <property type="component" value="Unassembled WGS sequence"/>
</dbReference>
<evidence type="ECO:0000256" key="7">
    <source>
        <dbReference type="ARBA" id="ARBA00023235"/>
    </source>
</evidence>
<dbReference type="InterPro" id="IPR001179">
    <property type="entry name" value="PPIase_FKBP_dom"/>
</dbReference>
<sequence length="143" mass="15612">MTAVVTGSKIKVHYTGTFDDGEVFDSSRQAEQPFEFEVGAGQVIPGFENAVVGMKAGETKQVRFTEEEAYGPYNQEMIFDADPSQFEEGLSPEVGQQFQTQMQDGTPLLLTVKAVSDDKITLDANHPMAGKALNFDLEVIEVG</sequence>
<evidence type="ECO:0000256" key="4">
    <source>
        <dbReference type="ARBA" id="ARBA00022490"/>
    </source>
</evidence>
<evidence type="ECO:0000256" key="1">
    <source>
        <dbReference type="ARBA" id="ARBA00000971"/>
    </source>
</evidence>
<dbReference type="InterPro" id="IPR046357">
    <property type="entry name" value="PPIase_dom_sf"/>
</dbReference>
<proteinExistence type="inferred from homology"/>
<evidence type="ECO:0000256" key="2">
    <source>
        <dbReference type="ARBA" id="ARBA00004496"/>
    </source>
</evidence>
<evidence type="ECO:0000256" key="3">
    <source>
        <dbReference type="ARBA" id="ARBA00006577"/>
    </source>
</evidence>
<dbReference type="EMBL" id="JACWUN010000007">
    <property type="protein sequence ID" value="MBD1400548.1"/>
    <property type="molecule type" value="Genomic_DNA"/>
</dbReference>
<evidence type="ECO:0000256" key="10">
    <source>
        <dbReference type="RuleBase" id="RU003915"/>
    </source>
</evidence>
<evidence type="ECO:0000313" key="12">
    <source>
        <dbReference type="EMBL" id="MBD1400548.1"/>
    </source>
</evidence>
<comment type="function">
    <text evidence="8">Also involved in hydrogenase metallocenter assembly, probably by participating in the nickel insertion step. This function in hydrogenase biosynthesis requires chaperone activity and the presence of the metal-binding domain, but not PPIase activity.</text>
</comment>
<reference evidence="12" key="1">
    <citation type="submission" date="2020-09" db="EMBL/GenBank/DDBJ databases">
        <title>Pelobacter alkaliphilus sp. nov., a novel anaerobic arsenate-reducing bacterium from terrestrial mud volcano.</title>
        <authorList>
            <person name="Khomyakova M.A."/>
            <person name="Merkel A.Y."/>
            <person name="Slobodkin A.I."/>
        </authorList>
    </citation>
    <scope>NUCLEOTIDE SEQUENCE</scope>
    <source>
        <strain evidence="12">M08fum</strain>
    </source>
</reference>
<evidence type="ECO:0000256" key="9">
    <source>
        <dbReference type="PROSITE-ProRule" id="PRU00277"/>
    </source>
</evidence>
<dbReference type="PANTHER" id="PTHR47861">
    <property type="entry name" value="FKBP-TYPE PEPTIDYL-PROLYL CIS-TRANS ISOMERASE SLYD"/>
    <property type="match status" value="1"/>
</dbReference>
<feature type="domain" description="PPIase FKBP-type" evidence="11">
    <location>
        <begin position="7"/>
        <end position="106"/>
    </location>
</feature>
<dbReference type="GO" id="GO:0042026">
    <property type="term" value="P:protein refolding"/>
    <property type="evidence" value="ECO:0007669"/>
    <property type="project" value="UniProtKB-ARBA"/>
</dbReference>
<evidence type="ECO:0000259" key="11">
    <source>
        <dbReference type="PROSITE" id="PS50059"/>
    </source>
</evidence>
<comment type="caution">
    <text evidence="12">The sequence shown here is derived from an EMBL/GenBank/DDBJ whole genome shotgun (WGS) entry which is preliminary data.</text>
</comment>
<dbReference type="GO" id="GO:0005737">
    <property type="term" value="C:cytoplasm"/>
    <property type="evidence" value="ECO:0007669"/>
    <property type="project" value="UniProtKB-SubCell"/>
</dbReference>
<keyword evidence="4" id="KW-0963">Cytoplasm</keyword>
<dbReference type="AlphaFoldDB" id="A0A8J6QX54"/>
<name>A0A8J6QX54_9BACT</name>
<evidence type="ECO:0000313" key="13">
    <source>
        <dbReference type="Proteomes" id="UP000632828"/>
    </source>
</evidence>
<dbReference type="EC" id="5.2.1.8" evidence="10"/>